<keyword evidence="3" id="KW-1185">Reference proteome</keyword>
<feature type="domain" description="SipL SPOCS" evidence="1">
    <location>
        <begin position="47"/>
        <end position="129"/>
    </location>
</feature>
<dbReference type="EMBL" id="CP003359">
    <property type="protein sequence ID" value="AGB41219.1"/>
    <property type="molecule type" value="Genomic_DNA"/>
</dbReference>
<name>L0KA20_HALHC</name>
<dbReference type="OrthoDB" id="2971545at2"/>
<protein>
    <recommendedName>
        <fullName evidence="1">SipL SPOCS domain-containing protein</fullName>
    </recommendedName>
</protein>
<dbReference type="STRING" id="748449.Halha_1273"/>
<dbReference type="InterPro" id="IPR024300">
    <property type="entry name" value="SipL_SPOCS_dom"/>
</dbReference>
<organism evidence="2 3">
    <name type="scientific">Halobacteroides halobius (strain ATCC 35273 / DSM 5150 / MD-1)</name>
    <dbReference type="NCBI Taxonomy" id="748449"/>
    <lineage>
        <taxon>Bacteria</taxon>
        <taxon>Bacillati</taxon>
        <taxon>Bacillota</taxon>
        <taxon>Clostridia</taxon>
        <taxon>Halanaerobiales</taxon>
        <taxon>Halobacteroidaceae</taxon>
        <taxon>Halobacteroides</taxon>
    </lineage>
</organism>
<dbReference type="AlphaFoldDB" id="L0KA20"/>
<dbReference type="KEGG" id="hhl:Halha_1273"/>
<reference evidence="3" key="1">
    <citation type="submission" date="2012-02" db="EMBL/GenBank/DDBJ databases">
        <title>The complete genome of Halobacteroides halobius DSM 5150.</title>
        <authorList>
            <person name="Lucas S."/>
            <person name="Copeland A."/>
            <person name="Lapidus A."/>
            <person name="Glavina del Rio T."/>
            <person name="Dalin E."/>
            <person name="Tice H."/>
            <person name="Bruce D."/>
            <person name="Goodwin L."/>
            <person name="Pitluck S."/>
            <person name="Peters L."/>
            <person name="Mikhailova N."/>
            <person name="Gu W."/>
            <person name="Kyrpides N."/>
            <person name="Mavromatis K."/>
            <person name="Ivanova N."/>
            <person name="Brettin T."/>
            <person name="Detter J.C."/>
            <person name="Han C."/>
            <person name="Larimer F."/>
            <person name="Land M."/>
            <person name="Hauser L."/>
            <person name="Markowitz V."/>
            <person name="Cheng J.-F."/>
            <person name="Hugenholtz P."/>
            <person name="Woyke T."/>
            <person name="Wu D."/>
            <person name="Tindall B."/>
            <person name="Pomrenke H."/>
            <person name="Brambilla E."/>
            <person name="Klenk H.-P."/>
            <person name="Eisen J.A."/>
        </authorList>
    </citation>
    <scope>NUCLEOTIDE SEQUENCE [LARGE SCALE GENOMIC DNA]</scope>
    <source>
        <strain evidence="3">ATCC 35273 / DSM 5150 / MD-1</strain>
    </source>
</reference>
<sequence length="152" mass="17403">MSHSAKKDKLFELITIDDNFESLPSQSICKEFLKEQNLLIPDQKPNIEQLSKILIKPEISNKKVIATFAGRKIILQGHIMEKIFYIANSPQQSVNTAQYSFSFSNFIKLPPKTNINSIKVRVEDIILEINNQKINQSILLCLCIVPKNLFND</sequence>
<evidence type="ECO:0000313" key="2">
    <source>
        <dbReference type="EMBL" id="AGB41219.1"/>
    </source>
</evidence>
<evidence type="ECO:0000313" key="3">
    <source>
        <dbReference type="Proteomes" id="UP000010880"/>
    </source>
</evidence>
<evidence type="ECO:0000259" key="1">
    <source>
        <dbReference type="Pfam" id="PF12673"/>
    </source>
</evidence>
<accession>L0KA20</accession>
<dbReference type="Proteomes" id="UP000010880">
    <property type="component" value="Chromosome"/>
</dbReference>
<dbReference type="eggNOG" id="ENOG50331D4">
    <property type="taxonomic scope" value="Bacteria"/>
</dbReference>
<dbReference type="RefSeq" id="WP_015326941.1">
    <property type="nucleotide sequence ID" value="NC_019978.1"/>
</dbReference>
<dbReference type="Pfam" id="PF12673">
    <property type="entry name" value="SipL"/>
    <property type="match status" value="1"/>
</dbReference>
<proteinExistence type="predicted"/>
<dbReference type="HOGENOM" id="CLU_131965_0_0_9"/>
<gene>
    <name evidence="2" type="ordered locus">Halha_1273</name>
</gene>